<proteinExistence type="predicted"/>
<accession>A0ACC0XSA1</accession>
<sequence>MAFGIKEMGTIVAVLGVTAFISGIIAENKKPASGVPTISGGVVICKYPSDPTVYLGFLSISSLGAAVAIGLYAIFHPYRGISVPLNVFFRNTKFSVFFNITVCLSLLAEGMLLWTTITELKHLTSNVHHNLKTTCPTAKTGLFGGGAFLALDASLFWLICLMLADNARDDYFDEEENNRGEYGQVLTPDYAARGQGNVA</sequence>
<evidence type="ECO:0000313" key="2">
    <source>
        <dbReference type="Proteomes" id="UP001163603"/>
    </source>
</evidence>
<dbReference type="Proteomes" id="UP001163603">
    <property type="component" value="Chromosome 11"/>
</dbReference>
<reference evidence="2" key="1">
    <citation type="journal article" date="2023" name="G3 (Bethesda)">
        <title>Genome assembly and association tests identify interacting loci associated with vigor, precocity, and sex in interspecific pistachio rootstocks.</title>
        <authorList>
            <person name="Palmer W."/>
            <person name="Jacygrad E."/>
            <person name="Sagayaradj S."/>
            <person name="Cavanaugh K."/>
            <person name="Han R."/>
            <person name="Bertier L."/>
            <person name="Beede B."/>
            <person name="Kafkas S."/>
            <person name="Golino D."/>
            <person name="Preece J."/>
            <person name="Michelmore R."/>
        </authorList>
    </citation>
    <scope>NUCLEOTIDE SEQUENCE [LARGE SCALE GENOMIC DNA]</scope>
</reference>
<organism evidence="1 2">
    <name type="scientific">Pistacia integerrima</name>
    <dbReference type="NCBI Taxonomy" id="434235"/>
    <lineage>
        <taxon>Eukaryota</taxon>
        <taxon>Viridiplantae</taxon>
        <taxon>Streptophyta</taxon>
        <taxon>Embryophyta</taxon>
        <taxon>Tracheophyta</taxon>
        <taxon>Spermatophyta</taxon>
        <taxon>Magnoliopsida</taxon>
        <taxon>eudicotyledons</taxon>
        <taxon>Gunneridae</taxon>
        <taxon>Pentapetalae</taxon>
        <taxon>rosids</taxon>
        <taxon>malvids</taxon>
        <taxon>Sapindales</taxon>
        <taxon>Anacardiaceae</taxon>
        <taxon>Pistacia</taxon>
    </lineage>
</organism>
<protein>
    <submittedName>
        <fullName evidence="1">Uncharacterized protein</fullName>
    </submittedName>
</protein>
<dbReference type="EMBL" id="CM047746">
    <property type="protein sequence ID" value="KAJ0021419.1"/>
    <property type="molecule type" value="Genomic_DNA"/>
</dbReference>
<name>A0ACC0XSA1_9ROSI</name>
<keyword evidence="2" id="KW-1185">Reference proteome</keyword>
<evidence type="ECO:0000313" key="1">
    <source>
        <dbReference type="EMBL" id="KAJ0021419.1"/>
    </source>
</evidence>
<comment type="caution">
    <text evidence="1">The sequence shown here is derived from an EMBL/GenBank/DDBJ whole genome shotgun (WGS) entry which is preliminary data.</text>
</comment>
<gene>
    <name evidence="1" type="ORF">Pint_32419</name>
</gene>